<dbReference type="OrthoDB" id="204958at2759"/>
<gene>
    <name evidence="8" type="ORF">OSTQU699_LOCUS784</name>
</gene>
<dbReference type="SUPFAM" id="SSF56112">
    <property type="entry name" value="Protein kinase-like (PK-like)"/>
    <property type="match status" value="1"/>
</dbReference>
<keyword evidence="5" id="KW-0067">ATP-binding</keyword>
<dbReference type="PANTHER" id="PTHR12272">
    <property type="entry name" value="DEADENYLATION COMPLEX SUBUNIT PAN3"/>
    <property type="match status" value="1"/>
</dbReference>
<evidence type="ECO:0000313" key="8">
    <source>
        <dbReference type="EMBL" id="CAD7695423.1"/>
    </source>
</evidence>
<sequence length="347" mass="37618">MNGFSIVHLNPCAPLQLTSEAAAELGLPPLIQNFHSLCPLEDLPLADEQPSVSLGIRTCVIKGVSMVDGAAYGLRRIDGRQVLPSPGLLKSAHETVQRWSCVANHPNAVGLRGVFASSEYGGVSSLYFVHDYHPGAVSLHFRHLQSQRPASEDELWSYLTQLAAVTRVAHSSGLAFRPECLIPSKVLLTSGGRLRVGSIGILDVLDGERVQNEDLTVLQRRDLLGVGKLILSLATVGCEMGVGPLDHCGLHYSVELVRLINSLMMASEGNHLSSWQHLAGALSERSLAALDSANMHNDALLHELAKEVENGRLLRLLVKLGLINERPGGNFSVSEVVLWCYRQLHCC</sequence>
<keyword evidence="3" id="KW-0507">mRNA processing</keyword>
<keyword evidence="2" id="KW-0963">Cytoplasm</keyword>
<accession>A0A8S1ILC2</accession>
<dbReference type="GO" id="GO:0000932">
    <property type="term" value="C:P-body"/>
    <property type="evidence" value="ECO:0007669"/>
    <property type="project" value="TreeGrafter"/>
</dbReference>
<dbReference type="InterPro" id="IPR041332">
    <property type="entry name" value="Pan3_CK"/>
</dbReference>
<dbReference type="InterPro" id="IPR011009">
    <property type="entry name" value="Kinase-like_dom_sf"/>
</dbReference>
<protein>
    <recommendedName>
        <fullName evidence="7">Pan3 C-terminal knob domain-containing protein</fullName>
    </recommendedName>
</protein>
<dbReference type="GO" id="GO:0031251">
    <property type="term" value="C:PAN complex"/>
    <property type="evidence" value="ECO:0007669"/>
    <property type="project" value="InterPro"/>
</dbReference>
<keyword evidence="6" id="KW-0175">Coiled coil</keyword>
<dbReference type="Gene3D" id="1.10.510.10">
    <property type="entry name" value="Transferase(Phosphotransferase) domain 1"/>
    <property type="match status" value="1"/>
</dbReference>
<evidence type="ECO:0000256" key="1">
    <source>
        <dbReference type="ARBA" id="ARBA00004496"/>
    </source>
</evidence>
<dbReference type="Pfam" id="PF18101">
    <property type="entry name" value="Pan3_CK"/>
    <property type="match status" value="1"/>
</dbReference>
<reference evidence="8" key="1">
    <citation type="submission" date="2020-12" db="EMBL/GenBank/DDBJ databases">
        <authorList>
            <person name="Iha C."/>
        </authorList>
    </citation>
    <scope>NUCLEOTIDE SEQUENCE</scope>
</reference>
<proteinExistence type="predicted"/>
<dbReference type="InterPro" id="IPR030844">
    <property type="entry name" value="PAN3"/>
</dbReference>
<evidence type="ECO:0000256" key="3">
    <source>
        <dbReference type="ARBA" id="ARBA00022664"/>
    </source>
</evidence>
<dbReference type="GO" id="GO:0006397">
    <property type="term" value="P:mRNA processing"/>
    <property type="evidence" value="ECO:0007669"/>
    <property type="project" value="UniProtKB-KW"/>
</dbReference>
<comment type="subcellular location">
    <subcellularLocation>
        <location evidence="1">Cytoplasm</location>
    </subcellularLocation>
</comment>
<feature type="domain" description="Pan3 C-terminal knob" evidence="7">
    <location>
        <begin position="277"/>
        <end position="328"/>
    </location>
</feature>
<name>A0A8S1ILC2_9CHLO</name>
<dbReference type="GO" id="GO:0000289">
    <property type="term" value="P:nuclear-transcribed mRNA poly(A) tail shortening"/>
    <property type="evidence" value="ECO:0007669"/>
    <property type="project" value="InterPro"/>
</dbReference>
<dbReference type="PANTHER" id="PTHR12272:SF11">
    <property type="entry name" value="PAN2-PAN3 DEADENYLATION COMPLEX SUBUNIT PAN3"/>
    <property type="match status" value="1"/>
</dbReference>
<evidence type="ECO:0000256" key="2">
    <source>
        <dbReference type="ARBA" id="ARBA00022490"/>
    </source>
</evidence>
<organism evidence="8 9">
    <name type="scientific">Ostreobium quekettii</name>
    <dbReference type="NCBI Taxonomy" id="121088"/>
    <lineage>
        <taxon>Eukaryota</taxon>
        <taxon>Viridiplantae</taxon>
        <taxon>Chlorophyta</taxon>
        <taxon>core chlorophytes</taxon>
        <taxon>Ulvophyceae</taxon>
        <taxon>TCBD clade</taxon>
        <taxon>Bryopsidales</taxon>
        <taxon>Ostreobineae</taxon>
        <taxon>Ostreobiaceae</taxon>
        <taxon>Ostreobium</taxon>
    </lineage>
</organism>
<dbReference type="Proteomes" id="UP000708148">
    <property type="component" value="Unassembled WGS sequence"/>
</dbReference>
<evidence type="ECO:0000256" key="5">
    <source>
        <dbReference type="ARBA" id="ARBA00022840"/>
    </source>
</evidence>
<keyword evidence="9" id="KW-1185">Reference proteome</keyword>
<dbReference type="Gene3D" id="1.20.5.5160">
    <property type="match status" value="1"/>
</dbReference>
<keyword evidence="4" id="KW-0547">Nucleotide-binding</keyword>
<evidence type="ECO:0000313" key="9">
    <source>
        <dbReference type="Proteomes" id="UP000708148"/>
    </source>
</evidence>
<dbReference type="GO" id="GO:0005524">
    <property type="term" value="F:ATP binding"/>
    <property type="evidence" value="ECO:0007669"/>
    <property type="project" value="UniProtKB-KW"/>
</dbReference>
<evidence type="ECO:0000256" key="4">
    <source>
        <dbReference type="ARBA" id="ARBA00022741"/>
    </source>
</evidence>
<dbReference type="GO" id="GO:0008143">
    <property type="term" value="F:poly(A) binding"/>
    <property type="evidence" value="ECO:0007669"/>
    <property type="project" value="TreeGrafter"/>
</dbReference>
<dbReference type="AlphaFoldDB" id="A0A8S1ILC2"/>
<dbReference type="EMBL" id="CAJHUC010000342">
    <property type="protein sequence ID" value="CAD7695423.1"/>
    <property type="molecule type" value="Genomic_DNA"/>
</dbReference>
<evidence type="ECO:0000259" key="7">
    <source>
        <dbReference type="Pfam" id="PF18101"/>
    </source>
</evidence>
<evidence type="ECO:0000256" key="6">
    <source>
        <dbReference type="ARBA" id="ARBA00023054"/>
    </source>
</evidence>
<comment type="caution">
    <text evidence="8">The sequence shown here is derived from an EMBL/GenBank/DDBJ whole genome shotgun (WGS) entry which is preliminary data.</text>
</comment>